<evidence type="ECO:0000313" key="2">
    <source>
        <dbReference type="Proteomes" id="UP000324222"/>
    </source>
</evidence>
<keyword evidence="2" id="KW-1185">Reference proteome</keyword>
<organism evidence="1 2">
    <name type="scientific">Portunus trituberculatus</name>
    <name type="common">Swimming crab</name>
    <name type="synonym">Neptunus trituberculatus</name>
    <dbReference type="NCBI Taxonomy" id="210409"/>
    <lineage>
        <taxon>Eukaryota</taxon>
        <taxon>Metazoa</taxon>
        <taxon>Ecdysozoa</taxon>
        <taxon>Arthropoda</taxon>
        <taxon>Crustacea</taxon>
        <taxon>Multicrustacea</taxon>
        <taxon>Malacostraca</taxon>
        <taxon>Eumalacostraca</taxon>
        <taxon>Eucarida</taxon>
        <taxon>Decapoda</taxon>
        <taxon>Pleocyemata</taxon>
        <taxon>Brachyura</taxon>
        <taxon>Eubrachyura</taxon>
        <taxon>Portunoidea</taxon>
        <taxon>Portunidae</taxon>
        <taxon>Portuninae</taxon>
        <taxon>Portunus</taxon>
    </lineage>
</organism>
<accession>A0A5B7H9J4</accession>
<gene>
    <name evidence="1" type="ORF">E2C01_060472</name>
</gene>
<dbReference type="AlphaFoldDB" id="A0A5B7H9J4"/>
<reference evidence="1 2" key="1">
    <citation type="submission" date="2019-05" db="EMBL/GenBank/DDBJ databases">
        <title>Another draft genome of Portunus trituberculatus and its Hox gene families provides insights of decapod evolution.</title>
        <authorList>
            <person name="Jeong J.-H."/>
            <person name="Song I."/>
            <person name="Kim S."/>
            <person name="Choi T."/>
            <person name="Kim D."/>
            <person name="Ryu S."/>
            <person name="Kim W."/>
        </authorList>
    </citation>
    <scope>NUCLEOTIDE SEQUENCE [LARGE SCALE GENOMIC DNA]</scope>
    <source>
        <tissue evidence="1">Muscle</tissue>
    </source>
</reference>
<comment type="caution">
    <text evidence="1">The sequence shown here is derived from an EMBL/GenBank/DDBJ whole genome shotgun (WGS) entry which is preliminary data.</text>
</comment>
<protein>
    <submittedName>
        <fullName evidence="1">Uncharacterized protein</fullName>
    </submittedName>
</protein>
<dbReference type="Proteomes" id="UP000324222">
    <property type="component" value="Unassembled WGS sequence"/>
</dbReference>
<sequence length="85" mass="9301">MNGSTRQSVFCYWNTGDIGGIPLILSATRIPAGEQLSQTRELPTILKLGTGLTVLLSIVIVVECEYGMANYWTLGARIVGYLEHE</sequence>
<proteinExistence type="predicted"/>
<evidence type="ECO:0000313" key="1">
    <source>
        <dbReference type="EMBL" id="MPC66325.1"/>
    </source>
</evidence>
<name>A0A5B7H9J4_PORTR</name>
<dbReference type="EMBL" id="VSRR010024617">
    <property type="protein sequence ID" value="MPC66325.1"/>
    <property type="molecule type" value="Genomic_DNA"/>
</dbReference>